<feature type="repeat" description="ANK" evidence="3">
    <location>
        <begin position="106"/>
        <end position="142"/>
    </location>
</feature>
<evidence type="ECO:0000313" key="5">
    <source>
        <dbReference type="Proteomes" id="UP001431783"/>
    </source>
</evidence>
<feature type="repeat" description="ANK" evidence="3">
    <location>
        <begin position="38"/>
        <end position="70"/>
    </location>
</feature>
<gene>
    <name evidence="4" type="ORF">WA026_006325</name>
</gene>
<accession>A0AAW1TNJ0</accession>
<dbReference type="PANTHER" id="PTHR24126:SF14">
    <property type="entry name" value="ANK_REP_REGION DOMAIN-CONTAINING PROTEIN"/>
    <property type="match status" value="1"/>
</dbReference>
<dbReference type="PROSITE" id="PS50297">
    <property type="entry name" value="ANK_REP_REGION"/>
    <property type="match status" value="2"/>
</dbReference>
<feature type="repeat" description="ANK" evidence="3">
    <location>
        <begin position="143"/>
        <end position="175"/>
    </location>
</feature>
<dbReference type="SMART" id="SM00248">
    <property type="entry name" value="ANK"/>
    <property type="match status" value="7"/>
</dbReference>
<dbReference type="AlphaFoldDB" id="A0AAW1TNJ0"/>
<comment type="caution">
    <text evidence="4">The sequence shown here is derived from an EMBL/GenBank/DDBJ whole genome shotgun (WGS) entry which is preliminary data.</text>
</comment>
<dbReference type="EMBL" id="JARQZJ010000002">
    <property type="protein sequence ID" value="KAK9870240.1"/>
    <property type="molecule type" value="Genomic_DNA"/>
</dbReference>
<protein>
    <submittedName>
        <fullName evidence="4">Uncharacterized protein</fullName>
    </submittedName>
</protein>
<name>A0AAW1TNJ0_9CUCU</name>
<dbReference type="InterPro" id="IPR036770">
    <property type="entry name" value="Ankyrin_rpt-contain_sf"/>
</dbReference>
<dbReference type="Pfam" id="PF13857">
    <property type="entry name" value="Ank_5"/>
    <property type="match status" value="1"/>
</dbReference>
<keyword evidence="5" id="KW-1185">Reference proteome</keyword>
<evidence type="ECO:0000256" key="2">
    <source>
        <dbReference type="ARBA" id="ARBA00023043"/>
    </source>
</evidence>
<sequence>MTDGSNWSTLHYSAYLGMKATCLKLLTNGADPNLANARGDTPLHVACMNSNHHCIEVILYFKPKINIRNNVFRTPLFIFINNPPRNDYILDELLDAGANPDIPDANGYSPLHALALQEATEKTRTFARLLVDYKANVNSKNKFKETPIHFAVETRNIGLIEVLLEYGASINIPDVNGRTAMDIALEKKTRFPTVFECLAKHLIIQYCCGRTVNLGHLEQVCNIEEYQNFKTICEEDIQLFKSTFAGESSVTYYNILVSSTHTVARYLFNSDILASLVEFVMEPSILRYQLFKKLRAALKRYHAIKLGIVAARKIFHFLPHVCIDKLMEYLDIEDLNNLDERRYPGHHLPPKEIAYSIVVGINITDENNWSSLHYSAYLGIETTCFKMLTNGADPNLATAWGDTPFILPVWMSIRIEFLLKNGASVNIPDVRAKTTIDIALAKRTRFTTVFKCLELLIIQYCFGFSINLRGRESTVTYSDILISFTHREARYSFNSAILASLVELNMRSSILRSRPLRKFEAALKRYHGTNLGIIASRKIFPFLPDLCIDKLMEYLDIDGLNNLDKA</sequence>
<organism evidence="4 5">
    <name type="scientific">Henosepilachna vigintioctopunctata</name>
    <dbReference type="NCBI Taxonomy" id="420089"/>
    <lineage>
        <taxon>Eukaryota</taxon>
        <taxon>Metazoa</taxon>
        <taxon>Ecdysozoa</taxon>
        <taxon>Arthropoda</taxon>
        <taxon>Hexapoda</taxon>
        <taxon>Insecta</taxon>
        <taxon>Pterygota</taxon>
        <taxon>Neoptera</taxon>
        <taxon>Endopterygota</taxon>
        <taxon>Coleoptera</taxon>
        <taxon>Polyphaga</taxon>
        <taxon>Cucujiformia</taxon>
        <taxon>Coccinelloidea</taxon>
        <taxon>Coccinellidae</taxon>
        <taxon>Epilachninae</taxon>
        <taxon>Epilachnini</taxon>
        <taxon>Henosepilachna</taxon>
    </lineage>
</organism>
<keyword evidence="2 3" id="KW-0040">ANK repeat</keyword>
<evidence type="ECO:0000256" key="3">
    <source>
        <dbReference type="PROSITE-ProRule" id="PRU00023"/>
    </source>
</evidence>
<dbReference type="PROSITE" id="PS50088">
    <property type="entry name" value="ANK_REPEAT"/>
    <property type="match status" value="3"/>
</dbReference>
<dbReference type="InterPro" id="IPR002110">
    <property type="entry name" value="Ankyrin_rpt"/>
</dbReference>
<dbReference type="Proteomes" id="UP001431783">
    <property type="component" value="Unassembled WGS sequence"/>
</dbReference>
<dbReference type="SUPFAM" id="SSF48403">
    <property type="entry name" value="Ankyrin repeat"/>
    <property type="match status" value="2"/>
</dbReference>
<dbReference type="PANTHER" id="PTHR24126">
    <property type="entry name" value="ANKYRIN REPEAT, PH AND SEC7 DOMAIN CONTAINING PROTEIN SECG-RELATED"/>
    <property type="match status" value="1"/>
</dbReference>
<evidence type="ECO:0000256" key="1">
    <source>
        <dbReference type="ARBA" id="ARBA00022737"/>
    </source>
</evidence>
<evidence type="ECO:0000313" key="4">
    <source>
        <dbReference type="EMBL" id="KAK9870240.1"/>
    </source>
</evidence>
<dbReference type="Pfam" id="PF12796">
    <property type="entry name" value="Ank_2"/>
    <property type="match status" value="1"/>
</dbReference>
<dbReference type="PRINTS" id="PR01415">
    <property type="entry name" value="ANKYRIN"/>
</dbReference>
<proteinExistence type="predicted"/>
<dbReference type="Gene3D" id="1.25.40.20">
    <property type="entry name" value="Ankyrin repeat-containing domain"/>
    <property type="match status" value="2"/>
</dbReference>
<keyword evidence="1" id="KW-0677">Repeat</keyword>
<reference evidence="4 5" key="1">
    <citation type="submission" date="2023-03" db="EMBL/GenBank/DDBJ databases">
        <title>Genome insight into feeding habits of ladybird beetles.</title>
        <authorList>
            <person name="Li H.-S."/>
            <person name="Huang Y.-H."/>
            <person name="Pang H."/>
        </authorList>
    </citation>
    <scope>NUCLEOTIDE SEQUENCE [LARGE SCALE GENOMIC DNA]</scope>
    <source>
        <strain evidence="4">SYSU_2023b</strain>
        <tissue evidence="4">Whole body</tissue>
    </source>
</reference>